<dbReference type="PROSITE" id="PS50075">
    <property type="entry name" value="CARRIER"/>
    <property type="match status" value="1"/>
</dbReference>
<keyword evidence="7" id="KW-1185">Reference proteome</keyword>
<dbReference type="SUPFAM" id="SSF52777">
    <property type="entry name" value="CoA-dependent acyltransferases"/>
    <property type="match status" value="2"/>
</dbReference>
<dbReference type="Proteomes" id="UP001056384">
    <property type="component" value="Chromosome 12"/>
</dbReference>
<dbReference type="SUPFAM" id="SSF47336">
    <property type="entry name" value="ACP-like"/>
    <property type="match status" value="1"/>
</dbReference>
<evidence type="ECO:0000313" key="7">
    <source>
        <dbReference type="Proteomes" id="UP001056384"/>
    </source>
</evidence>
<dbReference type="AlphaFoldDB" id="A0A9Q9AZP9"/>
<dbReference type="InterPro" id="IPR025110">
    <property type="entry name" value="AMP-bd_C"/>
</dbReference>
<evidence type="ECO:0000259" key="5">
    <source>
        <dbReference type="PROSITE" id="PS50075"/>
    </source>
</evidence>
<dbReference type="InterPro" id="IPR001242">
    <property type="entry name" value="Condensation_dom"/>
</dbReference>
<feature type="domain" description="Carrier" evidence="5">
    <location>
        <begin position="553"/>
        <end position="629"/>
    </location>
</feature>
<dbReference type="GO" id="GO:0043041">
    <property type="term" value="P:amino acid activation for nonribosomal peptide biosynthetic process"/>
    <property type="evidence" value="ECO:0007669"/>
    <property type="project" value="TreeGrafter"/>
</dbReference>
<dbReference type="GO" id="GO:0044550">
    <property type="term" value="P:secondary metabolite biosynthetic process"/>
    <property type="evidence" value="ECO:0007669"/>
    <property type="project" value="TreeGrafter"/>
</dbReference>
<dbReference type="GO" id="GO:0016874">
    <property type="term" value="F:ligase activity"/>
    <property type="evidence" value="ECO:0007669"/>
    <property type="project" value="UniProtKB-KW"/>
</dbReference>
<dbReference type="GO" id="GO:0005737">
    <property type="term" value="C:cytoplasm"/>
    <property type="evidence" value="ECO:0007669"/>
    <property type="project" value="TreeGrafter"/>
</dbReference>
<name>A0A9Q9AZP9_9PEZI</name>
<dbReference type="Pfam" id="PF00550">
    <property type="entry name" value="PP-binding"/>
    <property type="match status" value="1"/>
</dbReference>
<dbReference type="PANTHER" id="PTHR45527">
    <property type="entry name" value="NONRIBOSOMAL PEPTIDE SYNTHETASE"/>
    <property type="match status" value="1"/>
</dbReference>
<dbReference type="Gene3D" id="3.30.300.30">
    <property type="match status" value="1"/>
</dbReference>
<dbReference type="EMBL" id="CP099429">
    <property type="protein sequence ID" value="USW58987.1"/>
    <property type="molecule type" value="Genomic_DNA"/>
</dbReference>
<dbReference type="SUPFAM" id="SSF56801">
    <property type="entry name" value="Acetyl-CoA synthetase-like"/>
    <property type="match status" value="1"/>
</dbReference>
<evidence type="ECO:0000313" key="6">
    <source>
        <dbReference type="EMBL" id="USW58987.1"/>
    </source>
</evidence>
<dbReference type="CDD" id="cd04433">
    <property type="entry name" value="AFD_class_I"/>
    <property type="match status" value="1"/>
</dbReference>
<dbReference type="Pfam" id="PF13193">
    <property type="entry name" value="AMP-binding_C"/>
    <property type="match status" value="1"/>
</dbReference>
<dbReference type="GO" id="GO:0031177">
    <property type="term" value="F:phosphopantetheine binding"/>
    <property type="evidence" value="ECO:0007669"/>
    <property type="project" value="TreeGrafter"/>
</dbReference>
<dbReference type="Gene3D" id="3.40.50.12780">
    <property type="entry name" value="N-terminal domain of ligase-like"/>
    <property type="match status" value="1"/>
</dbReference>
<dbReference type="InterPro" id="IPR023213">
    <property type="entry name" value="CAT-like_dom_sf"/>
</dbReference>
<dbReference type="Pfam" id="PF00668">
    <property type="entry name" value="Condensation"/>
    <property type="match status" value="1"/>
</dbReference>
<dbReference type="InterPro" id="IPR000873">
    <property type="entry name" value="AMP-dep_synth/lig_dom"/>
</dbReference>
<dbReference type="InterPro" id="IPR009081">
    <property type="entry name" value="PP-bd_ACP"/>
</dbReference>
<dbReference type="Gene3D" id="3.40.50.980">
    <property type="match status" value="1"/>
</dbReference>
<organism evidence="6 7">
    <name type="scientific">Septoria linicola</name>
    <dbReference type="NCBI Taxonomy" id="215465"/>
    <lineage>
        <taxon>Eukaryota</taxon>
        <taxon>Fungi</taxon>
        <taxon>Dikarya</taxon>
        <taxon>Ascomycota</taxon>
        <taxon>Pezizomycotina</taxon>
        <taxon>Dothideomycetes</taxon>
        <taxon>Dothideomycetidae</taxon>
        <taxon>Mycosphaerellales</taxon>
        <taxon>Mycosphaerellaceae</taxon>
        <taxon>Septoria</taxon>
    </lineage>
</organism>
<dbReference type="Gene3D" id="3.30.559.30">
    <property type="entry name" value="Nonribosomal peptide synthetase, condensation domain"/>
    <property type="match status" value="1"/>
</dbReference>
<protein>
    <submittedName>
        <fullName evidence="6">AMP-dependent synthetase/ligase, Condensation domain, phosphopantetheine binding ACP</fullName>
    </submittedName>
</protein>
<dbReference type="InterPro" id="IPR020845">
    <property type="entry name" value="AMP-binding_CS"/>
</dbReference>
<evidence type="ECO:0000256" key="4">
    <source>
        <dbReference type="SAM" id="MobiDB-lite"/>
    </source>
</evidence>
<evidence type="ECO:0000256" key="1">
    <source>
        <dbReference type="ARBA" id="ARBA00022450"/>
    </source>
</evidence>
<keyword evidence="2" id="KW-0597">Phosphoprotein</keyword>
<proteinExistence type="predicted"/>
<dbReference type="InterPro" id="IPR042099">
    <property type="entry name" value="ANL_N_sf"/>
</dbReference>
<evidence type="ECO:0000256" key="2">
    <source>
        <dbReference type="ARBA" id="ARBA00022553"/>
    </source>
</evidence>
<dbReference type="InterPro" id="IPR036736">
    <property type="entry name" value="ACP-like_sf"/>
</dbReference>
<evidence type="ECO:0000256" key="3">
    <source>
        <dbReference type="ARBA" id="ARBA00022598"/>
    </source>
</evidence>
<dbReference type="Gene3D" id="1.10.1200.10">
    <property type="entry name" value="ACP-like"/>
    <property type="match status" value="1"/>
</dbReference>
<dbReference type="Pfam" id="PF00501">
    <property type="entry name" value="AMP-binding"/>
    <property type="match status" value="1"/>
</dbReference>
<dbReference type="InterPro" id="IPR045851">
    <property type="entry name" value="AMP-bd_C_sf"/>
</dbReference>
<gene>
    <name evidence="6" type="ORF">Slin15195_G123060</name>
</gene>
<keyword evidence="1" id="KW-0596">Phosphopantetheine</keyword>
<dbReference type="PANTHER" id="PTHR45527:SF1">
    <property type="entry name" value="FATTY ACID SYNTHASE"/>
    <property type="match status" value="1"/>
</dbReference>
<dbReference type="Gene3D" id="3.30.559.10">
    <property type="entry name" value="Chloramphenicol acetyltransferase-like domain"/>
    <property type="match status" value="1"/>
</dbReference>
<dbReference type="PROSITE" id="PS00455">
    <property type="entry name" value="AMP_BINDING"/>
    <property type="match status" value="1"/>
</dbReference>
<feature type="region of interest" description="Disordered" evidence="4">
    <location>
        <begin position="635"/>
        <end position="664"/>
    </location>
</feature>
<accession>A0A9Q9AZP9</accession>
<keyword evidence="3" id="KW-0436">Ligase</keyword>
<sequence length="1165" mass="128481">MASRKRLAEEVGEEIKGTIITLPELLQEVVFQYGDNIALVCKHQAPDHLGQTSQISNDETVAPCLRWTHTQLYCVAKLFAQSLRNAGVSEGMHIAAFLKNGAEYAVSKDEKMAKKITRAMGDDLEKQMKVKVICSKANANNFSSALNGWLFLTDRLSPPSQSPSFPTPSLSSTALIIFTSGTTSLPKPVPESHLALTSSIRSHAQVQSLSPQRSFCDNLPSFHVYGIMWMLAFWSVGGMVCFPSENFEPDETLSAIKEEKLTNLAGVPSLMQAVIRAKEQQGEGEGGGLESLVSVAVAGSMIMPSTVEDIGRGLGVRKVSTSFGMSEASPITGIPFEELPYEFRGELVTARKCSPGVRIRVCKPESKEVVERCVAGELQIGGATVIEGYLGMEDKTEETFYEDEDGRKWFRSGDQAVMEENGEIFVQGRYKDLIIRGGENISPASIERVIDSLPEVATSQVVAVQDEVAGEVPLAVVKTAGDNPVSNDSVHDVVVDKLGTLYVPAETVTLSELGIDDFPKTDSGKVQKGKLKETVAEYLQARDGGDMNTASADSRESNVDNLHRIWSKLLSVSRDRLTTSTSIVDMADSITIMRSVNKIKHELGHTITTREVMENPTIEAQASLLQSRAQNTITSAPELASASREGPPTASDMVHTHGSSNRAQQTQAAFEQATSDMGLTWDDVEDVVPISDFMQVMLRRLRAQSWNHRHAWKSTASPKKLRSAFEKALTHNAMLRTMAVQPERSPPLHYIVRPSKKWFDLVITEKEESVATADELRTLHLNDPELDFAAAPGPLLRAIIVPIQEGGSGLICQAQHSCFDGLSMPNLREDLKSILQEGEEVDIPPRTSFKLYADTLYLHRDSVQAKIDIDFHAGRLQGLDDLEQSLWPVQRAPEWFKGDFSDVSPDLVKARPLLDGDESIGVDGVMKRIKLPHLQALTEKHSIPAPAILKTALALLNMSYTKQNEAVFTNYEAGRTWPFLEPWIAERLPNTMDINGPTLEAVLNIIPLQNRESGEEETCLAMMSRVSSEQTLLSQHSHAPLFSIQKALAENDGAKVIGTMRRQIFNWLPDLKSVVAQGHEDDVLQRAQVTSRSDVGILWNCGLLDQETFQMTASYDDAQLRRAEVEEAVERLFGIAEWITEPENRDVKVTECPFLEEVVMIMTCS</sequence>
<reference evidence="6" key="1">
    <citation type="submission" date="2022-06" db="EMBL/GenBank/DDBJ databases">
        <title>Complete genome sequences of two strains of the flax pathogen Septoria linicola.</title>
        <authorList>
            <person name="Lapalu N."/>
            <person name="Simon A."/>
            <person name="Demenou B."/>
            <person name="Paumier D."/>
            <person name="Guillot M.-P."/>
            <person name="Gout L."/>
            <person name="Valade R."/>
        </authorList>
    </citation>
    <scope>NUCLEOTIDE SEQUENCE</scope>
    <source>
        <strain evidence="6">SE15195</strain>
    </source>
</reference>